<proteinExistence type="predicted"/>
<comment type="caution">
    <text evidence="2">The sequence shown here is derived from an EMBL/GenBank/DDBJ whole genome shotgun (WGS) entry which is preliminary data.</text>
</comment>
<dbReference type="AlphaFoldDB" id="A0A831QSR9"/>
<sequence>MTTQTVSHTTPVTESYRKPGQRTKDIRMKITKLFSITIISLILLSADKPNQKLDFSIRTITAGVTLENLDDMVSIKEAIRFLEKSKKVFEAKGYIVQTLRISTQNIHELISNEPTAQTIEQLKKIDTILVQKDIGLAIGELVKEDQYDEKMAAWTVALTKETSNISFSVPIASESKGVHYNSIQTASEICVALAKSSKGGEANFRFTASANCPDGIPFFPAAFHKGKNSFAIGLEYPNLITKVFENSDWEDAEINLKNELNKQFKPVEILGQIVQNADWHYDGIDTSPAPGLDASIGKAIETLTGKAFGSTTTLSACALLTKVIKNLDIKSCGYSGLMLPIIEDTVLAQRAMAANYTVEELLLFSSVSGTGLDVVPISGSTSKETIEGIYRDVAFLSIKYFNKALSARLFPIPGKTVGDTIHFDNPYLTSSVIMPLD</sequence>
<evidence type="ECO:0000256" key="1">
    <source>
        <dbReference type="SAM" id="MobiDB-lite"/>
    </source>
</evidence>
<dbReference type="Pfam" id="PF05167">
    <property type="entry name" value="DUF711"/>
    <property type="match status" value="1"/>
</dbReference>
<feature type="region of interest" description="Disordered" evidence="1">
    <location>
        <begin position="1"/>
        <end position="21"/>
    </location>
</feature>
<dbReference type="InterPro" id="IPR007841">
    <property type="entry name" value="UPF0210"/>
</dbReference>
<dbReference type="PANTHER" id="PTHR37560">
    <property type="entry name" value="UPF0210 PROTEIN SPR0218"/>
    <property type="match status" value="1"/>
</dbReference>
<name>A0A831QSR9_9FLAO</name>
<dbReference type="SUPFAM" id="SSF51998">
    <property type="entry name" value="PFL-like glycyl radical enzymes"/>
    <property type="match status" value="1"/>
</dbReference>
<gene>
    <name evidence="2" type="ORF">ENH87_17085</name>
</gene>
<feature type="compositionally biased region" description="Low complexity" evidence="1">
    <location>
        <begin position="1"/>
        <end position="13"/>
    </location>
</feature>
<protein>
    <submittedName>
        <fullName evidence="2">DUF711 family protein</fullName>
    </submittedName>
</protein>
<dbReference type="Gene3D" id="3.20.70.20">
    <property type="match status" value="1"/>
</dbReference>
<organism evidence="2">
    <name type="scientific">Pricia antarctica</name>
    <dbReference type="NCBI Taxonomy" id="641691"/>
    <lineage>
        <taxon>Bacteria</taxon>
        <taxon>Pseudomonadati</taxon>
        <taxon>Bacteroidota</taxon>
        <taxon>Flavobacteriia</taxon>
        <taxon>Flavobacteriales</taxon>
        <taxon>Flavobacteriaceae</taxon>
        <taxon>Pricia</taxon>
    </lineage>
</organism>
<dbReference type="EMBL" id="DRGL01000063">
    <property type="protein sequence ID" value="HEA22615.1"/>
    <property type="molecule type" value="Genomic_DNA"/>
</dbReference>
<accession>A0A831QSR9</accession>
<reference evidence="2" key="1">
    <citation type="journal article" date="2020" name="mSystems">
        <title>Genome- and Community-Level Interaction Insights into Carbon Utilization and Element Cycling Functions of Hydrothermarchaeota in Hydrothermal Sediment.</title>
        <authorList>
            <person name="Zhou Z."/>
            <person name="Liu Y."/>
            <person name="Xu W."/>
            <person name="Pan J."/>
            <person name="Luo Z.H."/>
            <person name="Li M."/>
        </authorList>
    </citation>
    <scope>NUCLEOTIDE SEQUENCE [LARGE SCALE GENOMIC DNA]</scope>
    <source>
        <strain evidence="2">HyVt-345</strain>
    </source>
</reference>
<dbReference type="PANTHER" id="PTHR37560:SF2">
    <property type="entry name" value="DUF711 DOMAIN-CONTAINING PROTEIN"/>
    <property type="match status" value="1"/>
</dbReference>
<evidence type="ECO:0000313" key="2">
    <source>
        <dbReference type="EMBL" id="HEA22615.1"/>
    </source>
</evidence>
<dbReference type="Proteomes" id="UP000886191">
    <property type="component" value="Unassembled WGS sequence"/>
</dbReference>